<evidence type="ECO:0000256" key="12">
    <source>
        <dbReference type="ARBA" id="ARBA00023283"/>
    </source>
</evidence>
<feature type="binding site" evidence="15">
    <location>
        <position position="107"/>
    </location>
    <ligand>
        <name>Ca(2+)</name>
        <dbReference type="ChEBI" id="CHEBI:29108"/>
        <label>1</label>
    </ligand>
</feature>
<dbReference type="Proteomes" id="UP000734854">
    <property type="component" value="Unassembled WGS sequence"/>
</dbReference>
<evidence type="ECO:0000313" key="21">
    <source>
        <dbReference type="Proteomes" id="UP000734854"/>
    </source>
</evidence>
<dbReference type="PROSITE" id="PS50873">
    <property type="entry name" value="PEROXIDASE_4"/>
    <property type="match status" value="1"/>
</dbReference>
<evidence type="ECO:0000256" key="10">
    <source>
        <dbReference type="ARBA" id="ARBA00023004"/>
    </source>
</evidence>
<evidence type="ECO:0000256" key="4">
    <source>
        <dbReference type="ARBA" id="ARBA00012313"/>
    </source>
</evidence>
<dbReference type="CDD" id="cd00693">
    <property type="entry name" value="secretory_peroxidase"/>
    <property type="match status" value="1"/>
</dbReference>
<sequence length="356" mass="38477">MRICRTVFPSNLPINTTYSSTTSHFHFLLLLLMDPNLMKLLLSSFLALLLLSVPCSSQLSADFYSFSCPNAELLVRDTVRSASDFDPTIPGKLLRLFFHDCLVQGCDGSVLIQGNGTERSDPANKSLGAFFVVETAKRVLEVVCPGTVTCADILVLAARDAVELTGGPSVQVPLGRRDGLVSIAANVRPNMVDTTFSVDKLADRFASIGLSIDDLVVLSGAHTIGSSHCDTFGERFQQSSNGSWVPIDTTMDQGYAKQVAKRCSIGTSATTFDNDASTPMLFDNQYYINLLANQSLLHSDSVLVGDSRTISKVEEFAQSQDAFFTSWAESFSKLSTTGVKTGDEGEIRFACQSVNG</sequence>
<dbReference type="InterPro" id="IPR002016">
    <property type="entry name" value="Haem_peroxidase"/>
</dbReference>
<dbReference type="PANTHER" id="PTHR31517">
    <property type="match status" value="1"/>
</dbReference>
<organism evidence="20 21">
    <name type="scientific">Zingiber officinale</name>
    <name type="common">Ginger</name>
    <name type="synonym">Amomum zingiber</name>
    <dbReference type="NCBI Taxonomy" id="94328"/>
    <lineage>
        <taxon>Eukaryota</taxon>
        <taxon>Viridiplantae</taxon>
        <taxon>Streptophyta</taxon>
        <taxon>Embryophyta</taxon>
        <taxon>Tracheophyta</taxon>
        <taxon>Spermatophyta</taxon>
        <taxon>Magnoliopsida</taxon>
        <taxon>Liliopsida</taxon>
        <taxon>Zingiberales</taxon>
        <taxon>Zingiberaceae</taxon>
        <taxon>Zingiber</taxon>
    </lineage>
</organism>
<keyword evidence="18" id="KW-0964">Secreted</keyword>
<evidence type="ECO:0000256" key="5">
    <source>
        <dbReference type="ARBA" id="ARBA00022559"/>
    </source>
</evidence>
<feature type="site" description="Transition state stabilizer" evidence="16">
    <location>
        <position position="95"/>
    </location>
</feature>
<evidence type="ECO:0000256" key="11">
    <source>
        <dbReference type="ARBA" id="ARBA00023157"/>
    </source>
</evidence>
<dbReference type="GO" id="GO:0020037">
    <property type="term" value="F:heme binding"/>
    <property type="evidence" value="ECO:0007669"/>
    <property type="project" value="UniProtKB-UniRule"/>
</dbReference>
<evidence type="ECO:0000256" key="16">
    <source>
        <dbReference type="PIRSR" id="PIRSR600823-4"/>
    </source>
</evidence>
<evidence type="ECO:0000256" key="14">
    <source>
        <dbReference type="PIRSR" id="PIRSR600823-1"/>
    </source>
</evidence>
<comment type="catalytic activity">
    <reaction evidence="1 18">
        <text>2 a phenolic donor + H2O2 = 2 a phenolic radical donor + 2 H2O</text>
        <dbReference type="Rhea" id="RHEA:56136"/>
        <dbReference type="ChEBI" id="CHEBI:15377"/>
        <dbReference type="ChEBI" id="CHEBI:16240"/>
        <dbReference type="ChEBI" id="CHEBI:139520"/>
        <dbReference type="ChEBI" id="CHEBI:139521"/>
        <dbReference type="EC" id="1.11.1.7"/>
    </reaction>
</comment>
<keyword evidence="6 18" id="KW-0349">Heme</keyword>
<dbReference type="FunFam" id="1.10.520.10:FF:000008">
    <property type="entry name" value="Peroxidase"/>
    <property type="match status" value="1"/>
</dbReference>
<dbReference type="InterPro" id="IPR000823">
    <property type="entry name" value="Peroxidase_pln"/>
</dbReference>
<feature type="binding site" description="axial binding residue" evidence="15">
    <location>
        <position position="222"/>
    </location>
    <ligand>
        <name>heme b</name>
        <dbReference type="ChEBI" id="CHEBI:60344"/>
    </ligand>
    <ligandPart>
        <name>Fe</name>
        <dbReference type="ChEBI" id="CHEBI:18248"/>
    </ligandPart>
</feature>
<feature type="binding site" evidence="15">
    <location>
        <position position="275"/>
    </location>
    <ligand>
        <name>Ca(2+)</name>
        <dbReference type="ChEBI" id="CHEBI:29108"/>
        <label>2</label>
    </ligand>
</feature>
<dbReference type="PRINTS" id="PR00461">
    <property type="entry name" value="PLPEROXIDASE"/>
</dbReference>
<name>A0A8J5GQ27_ZINOF</name>
<dbReference type="Gene3D" id="1.10.520.10">
    <property type="match status" value="1"/>
</dbReference>
<dbReference type="InterPro" id="IPR033905">
    <property type="entry name" value="Secretory_peroxidase"/>
</dbReference>
<dbReference type="GO" id="GO:0005576">
    <property type="term" value="C:extracellular region"/>
    <property type="evidence" value="ECO:0007669"/>
    <property type="project" value="UniProtKB-SubCell"/>
</dbReference>
<feature type="binding site" evidence="15">
    <location>
        <position position="223"/>
    </location>
    <ligand>
        <name>Ca(2+)</name>
        <dbReference type="ChEBI" id="CHEBI:29108"/>
        <label>2</label>
    </ligand>
</feature>
<dbReference type="SUPFAM" id="SSF48113">
    <property type="entry name" value="Heme-dependent peroxidases"/>
    <property type="match status" value="1"/>
</dbReference>
<dbReference type="PRINTS" id="PR00458">
    <property type="entry name" value="PEROXIDASE"/>
</dbReference>
<dbReference type="Pfam" id="PF00141">
    <property type="entry name" value="peroxidase"/>
    <property type="match status" value="1"/>
</dbReference>
<keyword evidence="5 18" id="KW-0575">Peroxidase</keyword>
<keyword evidence="8 15" id="KW-0106">Calcium</keyword>
<evidence type="ECO:0000256" key="9">
    <source>
        <dbReference type="ARBA" id="ARBA00023002"/>
    </source>
</evidence>
<comment type="subcellular location">
    <subcellularLocation>
        <location evidence="18">Secreted</location>
    </subcellularLocation>
</comment>
<evidence type="ECO:0000256" key="17">
    <source>
        <dbReference type="PIRSR" id="PIRSR600823-5"/>
    </source>
</evidence>
<dbReference type="PANTHER" id="PTHR31517:SF17">
    <property type="entry name" value="PEROXIDASE 6"/>
    <property type="match status" value="1"/>
</dbReference>
<feature type="binding site" evidence="15">
    <location>
        <position position="118"/>
    </location>
    <ligand>
        <name>Ca(2+)</name>
        <dbReference type="ChEBI" id="CHEBI:29108"/>
        <label>1</label>
    </ligand>
</feature>
<accession>A0A8J5GQ27</accession>
<feature type="disulfide bond" evidence="17">
    <location>
        <begin position="68"/>
        <end position="144"/>
    </location>
</feature>
<keyword evidence="13 18" id="KW-0376">Hydrogen peroxide</keyword>
<feature type="active site" description="Proton acceptor" evidence="14">
    <location>
        <position position="99"/>
    </location>
</feature>
<proteinExistence type="inferred from homology"/>
<dbReference type="GO" id="GO:0006979">
    <property type="term" value="P:response to oxidative stress"/>
    <property type="evidence" value="ECO:0007669"/>
    <property type="project" value="UniProtKB-UniRule"/>
</dbReference>
<keyword evidence="11 17" id="KW-1015">Disulfide bond</keyword>
<comment type="cofactor">
    <cofactor evidence="15 18">
        <name>heme b</name>
        <dbReference type="ChEBI" id="CHEBI:60344"/>
    </cofactor>
    <text evidence="15 18">Binds 1 heme b (iron(II)-protoporphyrin IX) group per subunit.</text>
</comment>
<evidence type="ECO:0000313" key="20">
    <source>
        <dbReference type="EMBL" id="KAG6511700.1"/>
    </source>
</evidence>
<comment type="function">
    <text evidence="2">Removal of H(2)O(2), oxidation of toxic reductants, biosynthesis and degradation of lignin, suberization, auxin catabolism, response to environmental stresses such as wounding, pathogen attack and oxidative stress. These functions might be dependent on each isozyme/isoform in each plant tissue.</text>
</comment>
<keyword evidence="10 15" id="KW-0408">Iron</keyword>
<keyword evidence="21" id="KW-1185">Reference proteome</keyword>
<protein>
    <recommendedName>
        <fullName evidence="4 18">Peroxidase</fullName>
        <ecNumber evidence="4 18">1.11.1.7</ecNumber>
    </recommendedName>
</protein>
<evidence type="ECO:0000256" key="13">
    <source>
        <dbReference type="ARBA" id="ARBA00023324"/>
    </source>
</evidence>
<feature type="domain" description="Plant heme peroxidase family profile" evidence="19">
    <location>
        <begin position="58"/>
        <end position="355"/>
    </location>
</feature>
<evidence type="ECO:0000256" key="15">
    <source>
        <dbReference type="PIRSR" id="PIRSR600823-3"/>
    </source>
</evidence>
<evidence type="ECO:0000256" key="6">
    <source>
        <dbReference type="ARBA" id="ARBA00022617"/>
    </source>
</evidence>
<feature type="binding site" evidence="15">
    <location>
        <position position="283"/>
    </location>
    <ligand>
        <name>Ca(2+)</name>
        <dbReference type="ChEBI" id="CHEBI:29108"/>
        <label>2</label>
    </ligand>
</feature>
<feature type="binding site" evidence="15">
    <location>
        <position position="278"/>
    </location>
    <ligand>
        <name>Ca(2+)</name>
        <dbReference type="ChEBI" id="CHEBI:29108"/>
        <label>2</label>
    </ligand>
</feature>
<keyword evidence="9 18" id="KW-0560">Oxidoreductase</keyword>
<dbReference type="EC" id="1.11.1.7" evidence="4 18"/>
<dbReference type="GO" id="GO:0042744">
    <property type="term" value="P:hydrogen peroxide catabolic process"/>
    <property type="evidence" value="ECO:0007669"/>
    <property type="project" value="UniProtKB-KW"/>
</dbReference>
<dbReference type="PROSITE" id="PS00435">
    <property type="entry name" value="PEROXIDASE_1"/>
    <property type="match status" value="1"/>
</dbReference>
<dbReference type="FunFam" id="1.10.420.10:FF:000001">
    <property type="entry name" value="Peroxidase"/>
    <property type="match status" value="1"/>
</dbReference>
<dbReference type="GO" id="GO:0140825">
    <property type="term" value="F:lactoperoxidase activity"/>
    <property type="evidence" value="ECO:0007669"/>
    <property type="project" value="UniProtKB-EC"/>
</dbReference>
<evidence type="ECO:0000256" key="3">
    <source>
        <dbReference type="ARBA" id="ARBA00006873"/>
    </source>
</evidence>
<comment type="similarity">
    <text evidence="18">Belongs to the peroxidase family. Classical plant (class III) peroxidase subfamily.</text>
</comment>
<evidence type="ECO:0000256" key="1">
    <source>
        <dbReference type="ARBA" id="ARBA00000189"/>
    </source>
</evidence>
<feature type="binding site" evidence="15">
    <location>
        <position position="105"/>
    </location>
    <ligand>
        <name>Ca(2+)</name>
        <dbReference type="ChEBI" id="CHEBI:29108"/>
        <label>1</label>
    </ligand>
</feature>
<evidence type="ECO:0000256" key="7">
    <source>
        <dbReference type="ARBA" id="ARBA00022723"/>
    </source>
</evidence>
<dbReference type="Gene3D" id="1.10.420.10">
    <property type="entry name" value="Peroxidase, domain 2"/>
    <property type="match status" value="1"/>
</dbReference>
<keyword evidence="12" id="KW-0873">Pyrrolidone carboxylic acid</keyword>
<evidence type="ECO:0000256" key="8">
    <source>
        <dbReference type="ARBA" id="ARBA00022837"/>
    </source>
</evidence>
<dbReference type="AlphaFoldDB" id="A0A8J5GQ27"/>
<feature type="binding site" evidence="15">
    <location>
        <position position="100"/>
    </location>
    <ligand>
        <name>Ca(2+)</name>
        <dbReference type="ChEBI" id="CHEBI:29108"/>
        <label>1</label>
    </ligand>
</feature>
<feature type="binding site" evidence="15">
    <location>
        <position position="109"/>
    </location>
    <ligand>
        <name>Ca(2+)</name>
        <dbReference type="ChEBI" id="CHEBI:29108"/>
        <label>1</label>
    </ligand>
</feature>
<dbReference type="InterPro" id="IPR010255">
    <property type="entry name" value="Haem_peroxidase_sf"/>
</dbReference>
<comment type="caution">
    <text evidence="20">The sequence shown here is derived from an EMBL/GenBank/DDBJ whole genome shotgun (WGS) entry which is preliminary data.</text>
</comment>
<feature type="binding site" evidence="15">
    <location>
        <position position="103"/>
    </location>
    <ligand>
        <name>Ca(2+)</name>
        <dbReference type="ChEBI" id="CHEBI:29108"/>
        <label>1</label>
    </ligand>
</feature>
<feature type="disulfide bond" evidence="17">
    <location>
        <begin position="150"/>
        <end position="351"/>
    </location>
</feature>
<keyword evidence="7 15" id="KW-0479">Metal-binding</keyword>
<evidence type="ECO:0000256" key="18">
    <source>
        <dbReference type="RuleBase" id="RU362060"/>
    </source>
</evidence>
<dbReference type="GO" id="GO:0046872">
    <property type="term" value="F:metal ion binding"/>
    <property type="evidence" value="ECO:0007669"/>
    <property type="project" value="UniProtKB-UniRule"/>
</dbReference>
<feature type="disulfide bond" evidence="17">
    <location>
        <begin position="229"/>
        <end position="263"/>
    </location>
</feature>
<feature type="disulfide bond" evidence="17">
    <location>
        <begin position="101"/>
        <end position="106"/>
    </location>
</feature>
<gene>
    <name evidence="20" type="ORF">ZIOFF_029777</name>
</gene>
<dbReference type="EMBL" id="JACMSC010000008">
    <property type="protein sequence ID" value="KAG6511700.1"/>
    <property type="molecule type" value="Genomic_DNA"/>
</dbReference>
<evidence type="ECO:0000256" key="2">
    <source>
        <dbReference type="ARBA" id="ARBA00002322"/>
    </source>
</evidence>
<reference evidence="20 21" key="1">
    <citation type="submission" date="2020-08" db="EMBL/GenBank/DDBJ databases">
        <title>Plant Genome Project.</title>
        <authorList>
            <person name="Zhang R.-G."/>
        </authorList>
    </citation>
    <scope>NUCLEOTIDE SEQUENCE [LARGE SCALE GENOMIC DNA]</scope>
    <source>
        <tissue evidence="20">Rhizome</tissue>
    </source>
</reference>
<comment type="similarity">
    <text evidence="3">Belongs to the peroxidase family. Ascorbate peroxidase subfamily.</text>
</comment>
<evidence type="ECO:0000259" key="19">
    <source>
        <dbReference type="PROSITE" id="PS50873"/>
    </source>
</evidence>
<comment type="cofactor">
    <cofactor evidence="15 18">
        <name>Ca(2+)</name>
        <dbReference type="ChEBI" id="CHEBI:29108"/>
    </cofactor>
    <text evidence="15 18">Binds 2 calcium ions per subunit.</text>
</comment>
<dbReference type="InterPro" id="IPR019793">
    <property type="entry name" value="Peroxidases_heam-ligand_BS"/>
</dbReference>